<keyword evidence="3" id="KW-1185">Reference proteome</keyword>
<dbReference type="AlphaFoldDB" id="A0A363UP53"/>
<name>A0A363UP53_9GAMM</name>
<dbReference type="Proteomes" id="UP000251800">
    <property type="component" value="Unassembled WGS sequence"/>
</dbReference>
<keyword evidence="1" id="KW-0812">Transmembrane</keyword>
<evidence type="ECO:0000313" key="2">
    <source>
        <dbReference type="EMBL" id="PWN57185.1"/>
    </source>
</evidence>
<sequence>MDHGTDTDRNTLLIAYVLYALGPFNGLTAIAGVIINHIKINDTSSEFVRSHHSWLLRTFWWGLLWSIISTVLMIVGVGFLIYGVLAIWYIYRVVRGLINYADRKTMPR</sequence>
<protein>
    <recommendedName>
        <fullName evidence="4">DUF4870 domain-containing protein</fullName>
    </recommendedName>
</protein>
<feature type="transmembrane region" description="Helical" evidence="1">
    <location>
        <begin position="12"/>
        <end position="38"/>
    </location>
</feature>
<keyword evidence="1" id="KW-1133">Transmembrane helix</keyword>
<proteinExistence type="predicted"/>
<feature type="transmembrane region" description="Helical" evidence="1">
    <location>
        <begin position="58"/>
        <end position="91"/>
    </location>
</feature>
<evidence type="ECO:0008006" key="4">
    <source>
        <dbReference type="Google" id="ProtNLM"/>
    </source>
</evidence>
<evidence type="ECO:0000256" key="1">
    <source>
        <dbReference type="SAM" id="Phobius"/>
    </source>
</evidence>
<organism evidence="2 3">
    <name type="scientific">Abyssibacter profundi</name>
    <dbReference type="NCBI Taxonomy" id="2182787"/>
    <lineage>
        <taxon>Bacteria</taxon>
        <taxon>Pseudomonadati</taxon>
        <taxon>Pseudomonadota</taxon>
        <taxon>Gammaproteobacteria</taxon>
        <taxon>Chromatiales</taxon>
        <taxon>Oceanococcaceae</taxon>
        <taxon>Abyssibacter</taxon>
    </lineage>
</organism>
<gene>
    <name evidence="2" type="ORF">DEH80_04475</name>
</gene>
<evidence type="ECO:0000313" key="3">
    <source>
        <dbReference type="Proteomes" id="UP000251800"/>
    </source>
</evidence>
<comment type="caution">
    <text evidence="2">The sequence shown here is derived from an EMBL/GenBank/DDBJ whole genome shotgun (WGS) entry which is preliminary data.</text>
</comment>
<reference evidence="2 3" key="1">
    <citation type="submission" date="2018-05" db="EMBL/GenBank/DDBJ databases">
        <title>Abyssibacter profundi OUC007T gen. nov., sp. nov, a marine bacterium isolated from seawater of the Mariana Trench.</title>
        <authorList>
            <person name="Zhou S."/>
        </authorList>
    </citation>
    <scope>NUCLEOTIDE SEQUENCE [LARGE SCALE GENOMIC DNA]</scope>
    <source>
        <strain evidence="2 3">OUC007</strain>
    </source>
</reference>
<keyword evidence="1" id="KW-0472">Membrane</keyword>
<accession>A0A363UP53</accession>
<dbReference type="RefSeq" id="WP_109719265.1">
    <property type="nucleotide sequence ID" value="NZ_QEQK01000003.1"/>
</dbReference>
<dbReference type="EMBL" id="QEQK01000003">
    <property type="protein sequence ID" value="PWN57185.1"/>
    <property type="molecule type" value="Genomic_DNA"/>
</dbReference>
<dbReference type="OrthoDB" id="5405464at2"/>